<dbReference type="Proteomes" id="UP001597389">
    <property type="component" value="Unassembled WGS sequence"/>
</dbReference>
<comment type="caution">
    <text evidence="5">The sequence shown here is derived from an EMBL/GenBank/DDBJ whole genome shotgun (WGS) entry which is preliminary data.</text>
</comment>
<dbReference type="RefSeq" id="WP_377178085.1">
    <property type="nucleotide sequence ID" value="NZ_JBHUJB010000038.1"/>
</dbReference>
<comment type="similarity">
    <text evidence="1">Belongs to the arginase family. Agmatinase subfamily.</text>
</comment>
<evidence type="ECO:0000256" key="4">
    <source>
        <dbReference type="RuleBase" id="RU003684"/>
    </source>
</evidence>
<keyword evidence="2" id="KW-0479">Metal-binding</keyword>
<dbReference type="PROSITE" id="PS01053">
    <property type="entry name" value="ARGINASE_1"/>
    <property type="match status" value="1"/>
</dbReference>
<evidence type="ECO:0000256" key="2">
    <source>
        <dbReference type="ARBA" id="ARBA00022723"/>
    </source>
</evidence>
<dbReference type="PANTHER" id="PTHR11358:SF26">
    <property type="entry name" value="GUANIDINO ACID HYDROLASE, MITOCHONDRIAL"/>
    <property type="match status" value="1"/>
</dbReference>
<evidence type="ECO:0000256" key="3">
    <source>
        <dbReference type="ARBA" id="ARBA00022801"/>
    </source>
</evidence>
<dbReference type="Gene3D" id="3.40.800.10">
    <property type="entry name" value="Ureohydrolase domain"/>
    <property type="match status" value="1"/>
</dbReference>
<dbReference type="Pfam" id="PF00491">
    <property type="entry name" value="Arginase"/>
    <property type="match status" value="1"/>
</dbReference>
<name>A0ABW4ZB68_9BACT</name>
<keyword evidence="3 4" id="KW-0378">Hydrolase</keyword>
<dbReference type="InterPro" id="IPR023696">
    <property type="entry name" value="Ureohydrolase_dom_sf"/>
</dbReference>
<dbReference type="SUPFAM" id="SSF52768">
    <property type="entry name" value="Arginase/deacetylase"/>
    <property type="match status" value="1"/>
</dbReference>
<keyword evidence="6" id="KW-1185">Reference proteome</keyword>
<organism evidence="5 6">
    <name type="scientific">Rubritalea tangerina</name>
    <dbReference type="NCBI Taxonomy" id="430798"/>
    <lineage>
        <taxon>Bacteria</taxon>
        <taxon>Pseudomonadati</taxon>
        <taxon>Verrucomicrobiota</taxon>
        <taxon>Verrucomicrobiia</taxon>
        <taxon>Verrucomicrobiales</taxon>
        <taxon>Rubritaleaceae</taxon>
        <taxon>Rubritalea</taxon>
    </lineage>
</organism>
<dbReference type="PANTHER" id="PTHR11358">
    <property type="entry name" value="ARGINASE/AGMATINASE"/>
    <property type="match status" value="1"/>
</dbReference>
<dbReference type="InterPro" id="IPR020855">
    <property type="entry name" value="Ureohydrolase_Mn_BS"/>
</dbReference>
<dbReference type="InterPro" id="IPR006035">
    <property type="entry name" value="Ureohydrolase"/>
</dbReference>
<reference evidence="6" key="1">
    <citation type="journal article" date="2019" name="Int. J. Syst. Evol. Microbiol.">
        <title>The Global Catalogue of Microorganisms (GCM) 10K type strain sequencing project: providing services to taxonomists for standard genome sequencing and annotation.</title>
        <authorList>
            <consortium name="The Broad Institute Genomics Platform"/>
            <consortium name="The Broad Institute Genome Sequencing Center for Infectious Disease"/>
            <person name="Wu L."/>
            <person name="Ma J."/>
        </authorList>
    </citation>
    <scope>NUCLEOTIDE SEQUENCE [LARGE SCALE GENOMIC DNA]</scope>
    <source>
        <strain evidence="6">CCUG 57942</strain>
    </source>
</reference>
<dbReference type="PIRSF" id="PIRSF036979">
    <property type="entry name" value="Arginase"/>
    <property type="match status" value="1"/>
</dbReference>
<protein>
    <submittedName>
        <fullName evidence="5">Arginase family protein</fullName>
    </submittedName>
</protein>
<evidence type="ECO:0000313" key="6">
    <source>
        <dbReference type="Proteomes" id="UP001597389"/>
    </source>
</evidence>
<dbReference type="EMBL" id="JBHUJB010000038">
    <property type="protein sequence ID" value="MFD2159155.1"/>
    <property type="molecule type" value="Genomic_DNA"/>
</dbReference>
<evidence type="ECO:0000313" key="5">
    <source>
        <dbReference type="EMBL" id="MFD2159155.1"/>
    </source>
</evidence>
<evidence type="ECO:0000256" key="1">
    <source>
        <dbReference type="ARBA" id="ARBA00009227"/>
    </source>
</evidence>
<proteinExistence type="inferred from homology"/>
<gene>
    <name evidence="5" type="ORF">ACFSW8_09625</name>
</gene>
<sequence length="316" mass="35097">MSKEDLIAGKVDVAIVGVPSDFNATGGQGWAANQMRIIRTIDTANKGYDRHVSIDYMKELNIVDYGNAAQSMFQMGLSLAEGAKVVGEILDAGATAMVIGGSHDTEAVGHMAMVKKFGPKNYATIHFDAHEDTYDVSLGTFVHGGRARRWAWEKGWIKGEDLHSLGMRGAYGSPEILKWQREVGERYHYMAEFEEKGFDATWKKVLEEVKGKRLYISFDVDVVDPSHVPGVSNPDPGGFTSAQVIRMVRELAIQNEVAVIDFCEYTPLLDDRHYNTALVIDRLMRAFLAGKALRDKKGITDPNYVDPQVLDHGQEK</sequence>
<dbReference type="PROSITE" id="PS51409">
    <property type="entry name" value="ARGINASE_2"/>
    <property type="match status" value="1"/>
</dbReference>
<accession>A0ABW4ZB68</accession>